<proteinExistence type="inferred from homology"/>
<feature type="region of interest" description="Disordered" evidence="2">
    <location>
        <begin position="1"/>
        <end position="26"/>
    </location>
</feature>
<organism evidence="3 4">
    <name type="scientific">Naegleria lovaniensis</name>
    <name type="common">Amoeba</name>
    <dbReference type="NCBI Taxonomy" id="51637"/>
    <lineage>
        <taxon>Eukaryota</taxon>
        <taxon>Discoba</taxon>
        <taxon>Heterolobosea</taxon>
        <taxon>Tetramitia</taxon>
        <taxon>Eutetramitia</taxon>
        <taxon>Vahlkampfiidae</taxon>
        <taxon>Naegleria</taxon>
    </lineage>
</organism>
<evidence type="ECO:0000256" key="2">
    <source>
        <dbReference type="SAM" id="MobiDB-lite"/>
    </source>
</evidence>
<evidence type="ECO:0000313" key="4">
    <source>
        <dbReference type="Proteomes" id="UP000816034"/>
    </source>
</evidence>
<evidence type="ECO:0000313" key="3">
    <source>
        <dbReference type="EMBL" id="KAG2379377.1"/>
    </source>
</evidence>
<comment type="similarity">
    <text evidence="1">Belongs to the DSS1/SEM1 family.</text>
</comment>
<dbReference type="AlphaFoldDB" id="A0AA88KGP5"/>
<dbReference type="GeneID" id="68099970"/>
<keyword evidence="4" id="KW-1185">Reference proteome</keyword>
<dbReference type="InterPro" id="IPR007834">
    <property type="entry name" value="DSS1_SEM1"/>
</dbReference>
<gene>
    <name evidence="3" type="ORF">C9374_007516</name>
</gene>
<reference evidence="3 4" key="1">
    <citation type="journal article" date="2018" name="BMC Genomics">
        <title>The genome of Naegleria lovaniensis, the basis for a comparative approach to unravel pathogenicity factors of the human pathogenic amoeba N. fowleri.</title>
        <authorList>
            <person name="Liechti N."/>
            <person name="Schurch N."/>
            <person name="Bruggmann R."/>
            <person name="Wittwer M."/>
        </authorList>
    </citation>
    <scope>NUCLEOTIDE SEQUENCE [LARGE SCALE GENOMIC DNA]</scope>
    <source>
        <strain evidence="3 4">ATCC 30569</strain>
    </source>
</reference>
<sequence length="82" mass="9984">MPSDKKDTSATATTPSEQKNLEEQDILEDDDFEEFEDENWDINQTEEQEQLEWEEDWDDEDVDDFSKQLREELKRHEMLDEQ</sequence>
<dbReference type="Pfam" id="PF05160">
    <property type="entry name" value="DSS1_SEM1"/>
    <property type="match status" value="1"/>
</dbReference>
<dbReference type="PANTHER" id="PTHR16771:SF0">
    <property type="entry name" value="26S PROTEASOME COMPLEX SUBUNIT SEM1"/>
    <property type="match status" value="1"/>
</dbReference>
<dbReference type="PANTHER" id="PTHR16771">
    <property type="entry name" value="26 PROTEASOME COMPLEX SUBUNIT DSS1"/>
    <property type="match status" value="1"/>
</dbReference>
<dbReference type="SMART" id="SM01385">
    <property type="entry name" value="DSS1_SEM1"/>
    <property type="match status" value="1"/>
</dbReference>
<comment type="caution">
    <text evidence="3">The sequence shown here is derived from an EMBL/GenBank/DDBJ whole genome shotgun (WGS) entry which is preliminary data.</text>
</comment>
<name>A0AA88KGP5_NAELO</name>
<dbReference type="GO" id="GO:0008541">
    <property type="term" value="C:proteasome regulatory particle, lid subcomplex"/>
    <property type="evidence" value="ECO:0007669"/>
    <property type="project" value="InterPro"/>
</dbReference>
<dbReference type="GO" id="GO:0000724">
    <property type="term" value="P:double-strand break repair via homologous recombination"/>
    <property type="evidence" value="ECO:0007669"/>
    <property type="project" value="TreeGrafter"/>
</dbReference>
<accession>A0AA88KGP5</accession>
<evidence type="ECO:0000256" key="1">
    <source>
        <dbReference type="ARBA" id="ARBA00034491"/>
    </source>
</evidence>
<dbReference type="GO" id="GO:0043248">
    <property type="term" value="P:proteasome assembly"/>
    <property type="evidence" value="ECO:0007669"/>
    <property type="project" value="InterPro"/>
</dbReference>
<dbReference type="Proteomes" id="UP000816034">
    <property type="component" value="Unassembled WGS sequence"/>
</dbReference>
<dbReference type="GO" id="GO:0006406">
    <property type="term" value="P:mRNA export from nucleus"/>
    <property type="evidence" value="ECO:0007669"/>
    <property type="project" value="InterPro"/>
</dbReference>
<dbReference type="EMBL" id="PYSW02000029">
    <property type="protein sequence ID" value="KAG2379377.1"/>
    <property type="molecule type" value="Genomic_DNA"/>
</dbReference>
<protein>
    <submittedName>
        <fullName evidence="3">Uncharacterized protein</fullName>
    </submittedName>
</protein>
<dbReference type="RefSeq" id="XP_044546639.1">
    <property type="nucleotide sequence ID" value="XM_044697490.1"/>
</dbReference>
<feature type="compositionally biased region" description="Polar residues" evidence="2">
    <location>
        <begin position="9"/>
        <end position="18"/>
    </location>
</feature>